<comment type="caution">
    <text evidence="1">The sequence shown here is derived from an EMBL/GenBank/DDBJ whole genome shotgun (WGS) entry which is preliminary data.</text>
</comment>
<gene>
    <name evidence="1" type="ORF">D7193_15345</name>
</gene>
<keyword evidence="2" id="KW-1185">Reference proteome</keyword>
<proteinExistence type="predicted"/>
<dbReference type="Proteomes" id="UP000279968">
    <property type="component" value="Unassembled WGS sequence"/>
</dbReference>
<evidence type="ECO:0000313" key="2">
    <source>
        <dbReference type="Proteomes" id="UP000279968"/>
    </source>
</evidence>
<sequence length="226" mass="24162">MFGLDLLKLIDARIEAYRQKQTATGTVQTRQSASRATVTFDGSALAVPVKVLGHVHVRENSRVTLARFGSEWVVVGVFGGAGSLLTTWAAPTNSSGVFTEAAVLAVTGFTFEPQAVYRLRLGGQVQGSVANYSLWRVRDRATGPYPVDWGQFGHYHCPVADLPFALLGEHYLAHVGSTPLEGQTIAVTAQASTGTVQHIGSATTPRYLAIERCPGSPAEYPHALVI</sequence>
<evidence type="ECO:0000313" key="1">
    <source>
        <dbReference type="EMBL" id="RKN55959.1"/>
    </source>
</evidence>
<dbReference type="EMBL" id="RBAN01000002">
    <property type="protein sequence ID" value="RKN55959.1"/>
    <property type="molecule type" value="Genomic_DNA"/>
</dbReference>
<dbReference type="OrthoDB" id="9986954at2"/>
<protein>
    <submittedName>
        <fullName evidence="1">Uncharacterized protein</fullName>
    </submittedName>
</protein>
<organism evidence="1 2">
    <name type="scientific">Micromonospora costi</name>
    <dbReference type="NCBI Taxonomy" id="1530042"/>
    <lineage>
        <taxon>Bacteria</taxon>
        <taxon>Bacillati</taxon>
        <taxon>Actinomycetota</taxon>
        <taxon>Actinomycetes</taxon>
        <taxon>Micromonosporales</taxon>
        <taxon>Micromonosporaceae</taxon>
        <taxon>Micromonospora</taxon>
    </lineage>
</organism>
<accession>A0A3B0A6F3</accession>
<reference evidence="1 2" key="1">
    <citation type="journal article" date="2015" name="Int. J. Syst. Evol. Microbiol.">
        <title>Micromonospora costi sp. nov., isolated from a leaf of Costus speciosus.</title>
        <authorList>
            <person name="Thawai C."/>
        </authorList>
    </citation>
    <scope>NUCLEOTIDE SEQUENCE [LARGE SCALE GENOMIC DNA]</scope>
    <source>
        <strain evidence="1 2">CS1-12</strain>
    </source>
</reference>
<dbReference type="AlphaFoldDB" id="A0A3B0A6F3"/>
<name>A0A3B0A6F3_9ACTN</name>
<dbReference type="RefSeq" id="WP_120780142.1">
    <property type="nucleotide sequence ID" value="NZ_JBHLUP010000002.1"/>
</dbReference>